<protein>
    <recommendedName>
        <fullName evidence="3">BTB domain-containing protein</fullName>
    </recommendedName>
</protein>
<dbReference type="AlphaFoldDB" id="A0A9P7K8F0"/>
<dbReference type="Gene3D" id="3.30.710.10">
    <property type="entry name" value="Potassium Channel Kv1.1, Chain A"/>
    <property type="match status" value="1"/>
</dbReference>
<proteinExistence type="predicted"/>
<dbReference type="OrthoDB" id="3184970at2759"/>
<evidence type="ECO:0000313" key="2">
    <source>
        <dbReference type="Proteomes" id="UP000775547"/>
    </source>
</evidence>
<dbReference type="SUPFAM" id="SSF54695">
    <property type="entry name" value="POZ domain"/>
    <property type="match status" value="1"/>
</dbReference>
<reference evidence="1" key="2">
    <citation type="submission" date="2021-10" db="EMBL/GenBank/DDBJ databases">
        <title>Phylogenomics reveals ancestral predisposition of the termite-cultivated fungus Termitomyces towards a domesticated lifestyle.</title>
        <authorList>
            <person name="Auxier B."/>
            <person name="Grum-Grzhimaylo A."/>
            <person name="Cardenas M.E."/>
            <person name="Lodge J.D."/>
            <person name="Laessoe T."/>
            <person name="Pedersen O."/>
            <person name="Smith M.E."/>
            <person name="Kuyper T.W."/>
            <person name="Franco-Molano E.A."/>
            <person name="Baroni T.J."/>
            <person name="Aanen D.K."/>
        </authorList>
    </citation>
    <scope>NUCLEOTIDE SEQUENCE</scope>
    <source>
        <strain evidence="1">AP01</strain>
        <tissue evidence="1">Mycelium</tissue>
    </source>
</reference>
<dbReference type="InterPro" id="IPR011333">
    <property type="entry name" value="SKP1/BTB/POZ_sf"/>
</dbReference>
<reference evidence="1" key="1">
    <citation type="submission" date="2020-07" db="EMBL/GenBank/DDBJ databases">
        <authorList>
            <person name="Nieuwenhuis M."/>
            <person name="Van De Peppel L.J.J."/>
        </authorList>
    </citation>
    <scope>NUCLEOTIDE SEQUENCE</scope>
    <source>
        <strain evidence="1">AP01</strain>
        <tissue evidence="1">Mycelium</tissue>
    </source>
</reference>
<evidence type="ECO:0008006" key="3">
    <source>
        <dbReference type="Google" id="ProtNLM"/>
    </source>
</evidence>
<organism evidence="1 2">
    <name type="scientific">Asterophora parasitica</name>
    <dbReference type="NCBI Taxonomy" id="117018"/>
    <lineage>
        <taxon>Eukaryota</taxon>
        <taxon>Fungi</taxon>
        <taxon>Dikarya</taxon>
        <taxon>Basidiomycota</taxon>
        <taxon>Agaricomycotina</taxon>
        <taxon>Agaricomycetes</taxon>
        <taxon>Agaricomycetidae</taxon>
        <taxon>Agaricales</taxon>
        <taxon>Tricholomatineae</taxon>
        <taxon>Lyophyllaceae</taxon>
        <taxon>Asterophora</taxon>
    </lineage>
</organism>
<comment type="caution">
    <text evidence="1">The sequence shown here is derived from an EMBL/GenBank/DDBJ whole genome shotgun (WGS) entry which is preliminary data.</text>
</comment>
<evidence type="ECO:0000313" key="1">
    <source>
        <dbReference type="EMBL" id="KAG5642311.1"/>
    </source>
</evidence>
<gene>
    <name evidence="1" type="ORF">DXG03_003012</name>
</gene>
<dbReference type="Proteomes" id="UP000775547">
    <property type="component" value="Unassembled WGS sequence"/>
</dbReference>
<name>A0A9P7K8F0_9AGAR</name>
<dbReference type="EMBL" id="JABCKV010000196">
    <property type="protein sequence ID" value="KAG5642311.1"/>
    <property type="molecule type" value="Genomic_DNA"/>
</dbReference>
<keyword evidence="2" id="KW-1185">Reference proteome</keyword>
<sequence>MDEPDEYKWPLPADIGRTREAIGWKMVKPVSLYQSLVPNVLETPTPVVPILSVDTLRETPLLCVFVAPYPVLKFNSGDADVVFLSSDNVAFHIHRTYLEGNAGAFPPAEFDTQGEVVRLEESSTTLELLFQFVYPQRHPTLDDTPFEVLAPLAEAAEKYEVFAAINICLVRMKANLADHPVDLMNFASRHGYNEIYPEATPLLLDIPLDKVVDMLSTQLVVPWVSQHDI</sequence>
<accession>A0A9P7K8F0</accession>